<dbReference type="InterPro" id="IPR036259">
    <property type="entry name" value="MFS_trans_sf"/>
</dbReference>
<evidence type="ECO:0000256" key="5">
    <source>
        <dbReference type="ARBA" id="ARBA00023136"/>
    </source>
</evidence>
<evidence type="ECO:0000256" key="4">
    <source>
        <dbReference type="ARBA" id="ARBA00022989"/>
    </source>
</evidence>
<comment type="subcellular location">
    <subcellularLocation>
        <location evidence="1">Cell membrane</location>
        <topology evidence="1">Multi-pass membrane protein</topology>
    </subcellularLocation>
</comment>
<dbReference type="Proteomes" id="UP000199086">
    <property type="component" value="Unassembled WGS sequence"/>
</dbReference>
<evidence type="ECO:0000256" key="2">
    <source>
        <dbReference type="ARBA" id="ARBA00022475"/>
    </source>
</evidence>
<dbReference type="PANTHER" id="PTHR23513:SF17">
    <property type="entry name" value="MEMBRANE PROTEIN"/>
    <property type="match status" value="1"/>
</dbReference>
<keyword evidence="8" id="KW-1185">Reference proteome</keyword>
<feature type="transmembrane region" description="Helical" evidence="6">
    <location>
        <begin position="196"/>
        <end position="216"/>
    </location>
</feature>
<feature type="transmembrane region" description="Helical" evidence="6">
    <location>
        <begin position="254"/>
        <end position="277"/>
    </location>
</feature>
<dbReference type="AlphaFoldDB" id="A0A1G6HS14"/>
<proteinExistence type="predicted"/>
<feature type="transmembrane region" description="Helical" evidence="6">
    <location>
        <begin position="414"/>
        <end position="436"/>
    </location>
</feature>
<evidence type="ECO:0000256" key="1">
    <source>
        <dbReference type="ARBA" id="ARBA00004651"/>
    </source>
</evidence>
<evidence type="ECO:0000256" key="3">
    <source>
        <dbReference type="ARBA" id="ARBA00022692"/>
    </source>
</evidence>
<evidence type="ECO:0000256" key="6">
    <source>
        <dbReference type="SAM" id="Phobius"/>
    </source>
</evidence>
<evidence type="ECO:0000313" key="7">
    <source>
        <dbReference type="EMBL" id="SDB97107.1"/>
    </source>
</evidence>
<dbReference type="PANTHER" id="PTHR23513">
    <property type="entry name" value="INTEGRAL MEMBRANE EFFLUX PROTEIN-RELATED"/>
    <property type="match status" value="1"/>
</dbReference>
<name>A0A1G6HS14_9ACTN</name>
<keyword evidence="5 6" id="KW-0472">Membrane</keyword>
<feature type="transmembrane region" description="Helical" evidence="6">
    <location>
        <begin position="127"/>
        <end position="149"/>
    </location>
</feature>
<protein>
    <recommendedName>
        <fullName evidence="9">MFS transporter</fullName>
    </recommendedName>
</protein>
<feature type="transmembrane region" description="Helical" evidence="6">
    <location>
        <begin position="96"/>
        <end position="121"/>
    </location>
</feature>
<evidence type="ECO:0008006" key="9">
    <source>
        <dbReference type="Google" id="ProtNLM"/>
    </source>
</evidence>
<feature type="transmembrane region" description="Helical" evidence="6">
    <location>
        <begin position="64"/>
        <end position="89"/>
    </location>
</feature>
<dbReference type="SUPFAM" id="SSF103473">
    <property type="entry name" value="MFS general substrate transporter"/>
    <property type="match status" value="1"/>
</dbReference>
<feature type="transmembrane region" description="Helical" evidence="6">
    <location>
        <begin position="161"/>
        <end position="184"/>
    </location>
</feature>
<feature type="transmembrane region" description="Helical" evidence="6">
    <location>
        <begin position="385"/>
        <end position="408"/>
    </location>
</feature>
<feature type="transmembrane region" description="Helical" evidence="6">
    <location>
        <begin position="324"/>
        <end position="341"/>
    </location>
</feature>
<dbReference type="EMBL" id="FMYF01000012">
    <property type="protein sequence ID" value="SDB97107.1"/>
    <property type="molecule type" value="Genomic_DNA"/>
</dbReference>
<accession>A0A1G6HS14</accession>
<reference evidence="7 8" key="1">
    <citation type="submission" date="2016-06" db="EMBL/GenBank/DDBJ databases">
        <authorList>
            <person name="Olsen C.W."/>
            <person name="Carey S."/>
            <person name="Hinshaw L."/>
            <person name="Karasin A.I."/>
        </authorList>
    </citation>
    <scope>NUCLEOTIDE SEQUENCE [LARGE SCALE GENOMIC DNA]</scope>
    <source>
        <strain evidence="7 8">LZ-22</strain>
    </source>
</reference>
<feature type="transmembrane region" description="Helical" evidence="6">
    <location>
        <begin position="297"/>
        <end position="315"/>
    </location>
</feature>
<evidence type="ECO:0000313" key="8">
    <source>
        <dbReference type="Proteomes" id="UP000199086"/>
    </source>
</evidence>
<dbReference type="GO" id="GO:0005886">
    <property type="term" value="C:plasma membrane"/>
    <property type="evidence" value="ECO:0007669"/>
    <property type="project" value="UniProtKB-SubCell"/>
</dbReference>
<keyword evidence="3 6" id="KW-0812">Transmembrane</keyword>
<sequence>MRFLGHAPNYCVQVDLWREGRRLMHGALFRKMLAVRLATQSADGILQMGLASYVVLSPVNQADAISIATVLAVTLLPFSIIGPIIGVVLDRWDRRTVIVVTDLVRAVLVGGLAVLVASGPLGSGQTVLFYGIVLVAMSLNRFLMANLQAAVPLAVHGRDFLIANSILPMVGPLGVVVGGAVAGGLRLGTAGLLPTWVADSLIFAVSATLFLGTVGLGTRVPPRAFGPTVVHRPRAGEVLGGMYRAVVHLARQRAAAVGLFFFAAQRVLFGMIFVEAILLYRNWFNPTDDIGAAMRDIGLWAGINGVGVLLSAAITPQVASRIGVGRWMALLLVGGGVLQIIPGSTFTLWGMLVGALAVGLQTQSMKISVDTLLHRHVQQAFKGRAFIISDMLFNGTLVVAAFLVVALAPADGHSVALFVSIGVTMILLGLVLLLLIRAGASSRGW</sequence>
<organism evidence="7 8">
    <name type="scientific">Raineyella antarctica</name>
    <dbReference type="NCBI Taxonomy" id="1577474"/>
    <lineage>
        <taxon>Bacteria</taxon>
        <taxon>Bacillati</taxon>
        <taxon>Actinomycetota</taxon>
        <taxon>Actinomycetes</taxon>
        <taxon>Propionibacteriales</taxon>
        <taxon>Propionibacteriaceae</taxon>
        <taxon>Raineyella</taxon>
    </lineage>
</organism>
<gene>
    <name evidence="7" type="ORF">GA0111570_11270</name>
</gene>
<keyword evidence="2" id="KW-1003">Cell membrane</keyword>
<keyword evidence="4 6" id="KW-1133">Transmembrane helix</keyword>
<dbReference type="STRING" id="1577474.GA0111570_11270"/>
<dbReference type="Gene3D" id="1.20.1250.20">
    <property type="entry name" value="MFS general substrate transporter like domains"/>
    <property type="match status" value="1"/>
</dbReference>